<feature type="compositionally biased region" description="Low complexity" evidence="1">
    <location>
        <begin position="684"/>
        <end position="693"/>
    </location>
</feature>
<feature type="region of interest" description="Disordered" evidence="1">
    <location>
        <begin position="1282"/>
        <end position="1435"/>
    </location>
</feature>
<feature type="compositionally biased region" description="Polar residues" evidence="1">
    <location>
        <begin position="1629"/>
        <end position="1655"/>
    </location>
</feature>
<feature type="compositionally biased region" description="Polar residues" evidence="1">
    <location>
        <begin position="1190"/>
        <end position="1201"/>
    </location>
</feature>
<feature type="compositionally biased region" description="Low complexity" evidence="1">
    <location>
        <begin position="1265"/>
        <end position="1275"/>
    </location>
</feature>
<feature type="compositionally biased region" description="Polar residues" evidence="1">
    <location>
        <begin position="1282"/>
        <end position="1315"/>
    </location>
</feature>
<feature type="compositionally biased region" description="Polar residues" evidence="1">
    <location>
        <begin position="1"/>
        <end position="41"/>
    </location>
</feature>
<reference evidence="3 4" key="1">
    <citation type="submission" date="2014-06" db="EMBL/GenBank/DDBJ databases">
        <authorList>
            <person name="Swart Estienne"/>
        </authorList>
    </citation>
    <scope>NUCLEOTIDE SEQUENCE [LARGE SCALE GENOMIC DNA]</scope>
    <source>
        <strain evidence="3 4">130c</strain>
    </source>
</reference>
<dbReference type="InterPro" id="IPR043519">
    <property type="entry name" value="NT_sf"/>
</dbReference>
<evidence type="ECO:0000313" key="3">
    <source>
        <dbReference type="EMBL" id="CDW86887.1"/>
    </source>
</evidence>
<feature type="region of interest" description="Disordered" evidence="1">
    <location>
        <begin position="945"/>
        <end position="1016"/>
    </location>
</feature>
<dbReference type="PANTHER" id="PTHR23092:SF15">
    <property type="entry name" value="INACTIVE NON-CANONICAL POLY(A) RNA POLYMERASE PROTEIN TRF4-2-RELATED"/>
    <property type="match status" value="1"/>
</dbReference>
<feature type="compositionally biased region" description="Polar residues" evidence="1">
    <location>
        <begin position="790"/>
        <end position="805"/>
    </location>
</feature>
<sequence length="2324" mass="266205">MATSLSNETSSASLVELSQTSQLPGSSNVNSSNYGQSSKPVNSDAKVTYTGSQNSNSQSSNCGAGSSAAANSSNYSGVQTSGYGKTKNGDTLYSSNTPSYGTQSSNMIPSSATIGYPFFCHNQYFSSMAQSQTSTQFNNYSSSSIGQSSMQSNAGTQSTQASRRAGKKKALPIQQQNPETRLFFHLRRQETQAQQNRGSSHFYKPKNPPSLNEWFKKLSIEERVNAMSTVNPHLIENFQIMHQKIDTSGLSFFALREKQNYMGDYKSYNSATSQQQYQLFQYQNFSQIISSDNGEDTLLFDKQFYHRVQSEYEIDKDLVQDAELFFKLMGYATESLAFSNPSQFFYDNKNLQNLIEYPGWFKPKSFQSFATWVIVTLEENIWAHYNYDNNTNLGNAKLNELSGLFREKTERGAQDVDIAKLSNFWRDMPENEKKNLISNLQINSLKEIEQYESNLSQSGGGYSTKTSKSGTSKNMHMQMLIKEKKEQNDKSSLQQQLEQELQYYIDMSQREGYEQEMMDTLTFMKFENTHHRQVLICKTYLDLIKRKYKDDLMENLLLEESAKQNKNINQSAQGQGKKKKKKNAAANQQQQSNQNQSDKQLGNQDTVDVQNLSIDYQEDNNQRPQMPVAKANKKKVKNSTDQSSNANEGFNKQVSSNNSGIYNEQSTANFNSGQQNNRKKNKKNNQNNMKTQQYPDQDNQVNVSINQDSHSCDEQQTNTDSQTIELESNVKCSSLGLKSSSNIYDNTTAHQSNNSNSNSSATITSTIQNNAESILQIQSSKSLDVKPTNPHKQQQSNTGYKQQKAVSKIESKNFQILQGQNSENDKRSKGEKKIKQTNIHNIHQDNVIFSEDDRQSKKLFNTKEQVLTSESENDSMEVIFKYVKELTDDMINKVCLLSERTNSKSSTREELNINNEKSYEPPEYYKLGAVQPTHYNQRKKSFYKNKNNNRKQNNQHNYANEPYHSNSNQIEHYHHNNNSHHNHGNQAYQYTSSGGSNLNSASGNNSQQQSYGDKRKISFNNSKKCFKDDKKFSEDFAENISNTSYSKNHSIQSIPDSNSNQILEDSYHDRKDNNQTDQINNKLMNNAQNKSQRKGFGINLKQQESKQEEKSIQKQPQSNHQYEDSRNVKNNQQQESEPHQAWAKGTAKQPDPVKQNKNKDNHHNKNQHKNANIDNQNSNQNQDINYQNSKSNQKTDQSDNITNDDEQSQSESQQNKKGRRNRKKKQMNNIDIMNSFMRNLQASQDEVKLALEQKTQGQFKKKPQNNGGANTANANSSHYQKVNHNKNQNTDTQSEKTSNTQKIEHSYQSQPQQHNPEQRNNQTKQQNQYKQKPQKQNLNQSNVTSSSVNTQVSAPIILLQKPKDNSQKQYSEHRPSIDTNDPDSQLNSSSNTQNQNRQNHQHKYNNSSQNNHRTNNKNYSNGQKSVTKFQKHQSHNQKLIERQNDELESIQSNKADCISDKSSKSFNEKVLSSETLNNLNQKAPPFKQLKFFQNKDFDNNSLTDATVTSNTAADTSLENCINHIEECKDPINIQDQESHIQISLTDSIDAQNLLKNNTFAYTFQQFSTKLIESTKQQTLQEIKDAATIPPILQSPQSLQNIQSNVFTPQYMQINQMNQFNQTISNFDFNEKIPSQNTGYQSFSNTPQKGQMNPQKNPFKPQTIPLSSQMSQNSQESGQNYRTPPQISKKTSNQYNYSNNGTYRKSHGNNTQQNQTQKSYQVKEYYQPQPKQSQGYIQPIPVQQMIQEPQFIHQYQDPNMMYYQDQSNYMSQNPLMDAFTQRPQEQIFQYVEKSAPQNMNIPQQIPYYQPNPMIQNFSPILMPQQDQINMPFNYNKRQYSYNQYDQGSDLIMQICNSIKFNQQSLSPIPHIINSPPPLIDQYSMNQNFDGSQMPLRMDSDALQITENAFYEQFDKEIEAHTKSISSNLELLKPERDFVYNKILKISQEVYVGQKPELQMFGSLITGLALESSDMDLAVIGLLIDDRQSLIWELNKLANQLQTWQCLESFKSIETASIPKIDLIRLREQEMASIIGIDFESRPINEELRYLSVDITFDDSSSSQNLNAMSQNYFTDIMGTMNNTKTHLGLQSCSLVQYYIANYQNLKEVSILLKKFLAIHKFNSPYYGGISSYSTVILLVAYMNYFGLRGNHNLSSSRLLMGFLDFYGNYFNPSSWGINVNNESMLDSNIVILDPLNLSNNTTRNSYLTKDILLKFQYKGSPLIKNYQNSGITNQNFWQYGHDFEVQKSQEEIEASNLMNSEKVLSQMTESVNELPPFSQVNLLETFFASETQPIIAISRESSSQQEPINLSLGTSQSSVGINGMV</sequence>
<feature type="region of interest" description="Disordered" evidence="1">
    <location>
        <begin position="1102"/>
        <end position="1229"/>
    </location>
</feature>
<dbReference type="Proteomes" id="UP000039865">
    <property type="component" value="Unassembled WGS sequence"/>
</dbReference>
<feature type="region of interest" description="Disordered" evidence="1">
    <location>
        <begin position="1629"/>
        <end position="1719"/>
    </location>
</feature>
<dbReference type="InParanoid" id="A0A078B0J9"/>
<dbReference type="GO" id="GO:0031499">
    <property type="term" value="C:TRAMP complex"/>
    <property type="evidence" value="ECO:0007669"/>
    <property type="project" value="TreeGrafter"/>
</dbReference>
<dbReference type="GO" id="GO:0005730">
    <property type="term" value="C:nucleolus"/>
    <property type="evidence" value="ECO:0007669"/>
    <property type="project" value="TreeGrafter"/>
</dbReference>
<keyword evidence="2" id="KW-0812">Transmembrane</keyword>
<feature type="region of interest" description="Disordered" evidence="1">
    <location>
        <begin position="1256"/>
        <end position="1275"/>
    </location>
</feature>
<name>A0A078B0J9_STYLE</name>
<dbReference type="GO" id="GO:0031123">
    <property type="term" value="P:RNA 3'-end processing"/>
    <property type="evidence" value="ECO:0007669"/>
    <property type="project" value="TreeGrafter"/>
</dbReference>
<dbReference type="Gene3D" id="1.10.1410.10">
    <property type="match status" value="1"/>
</dbReference>
<feature type="compositionally biased region" description="Basic and acidic residues" evidence="1">
    <location>
        <begin position="1361"/>
        <end position="1376"/>
    </location>
</feature>
<feature type="compositionally biased region" description="Basic and acidic residues" evidence="1">
    <location>
        <begin position="1103"/>
        <end position="1112"/>
    </location>
</feature>
<keyword evidence="4" id="KW-1185">Reference proteome</keyword>
<organism evidence="3 4">
    <name type="scientific">Stylonychia lemnae</name>
    <name type="common">Ciliate</name>
    <dbReference type="NCBI Taxonomy" id="5949"/>
    <lineage>
        <taxon>Eukaryota</taxon>
        <taxon>Sar</taxon>
        <taxon>Alveolata</taxon>
        <taxon>Ciliophora</taxon>
        <taxon>Intramacronucleata</taxon>
        <taxon>Spirotrichea</taxon>
        <taxon>Stichotrichia</taxon>
        <taxon>Sporadotrichida</taxon>
        <taxon>Oxytrichidae</taxon>
        <taxon>Stylonychinae</taxon>
        <taxon>Stylonychia</taxon>
    </lineage>
</organism>
<evidence type="ECO:0000256" key="2">
    <source>
        <dbReference type="SAM" id="Phobius"/>
    </source>
</evidence>
<dbReference type="PANTHER" id="PTHR23092">
    <property type="entry name" value="POLY(A) RNA POLYMERASE"/>
    <property type="match status" value="1"/>
</dbReference>
<gene>
    <name evidence="3" type="primary">Contig16820.g17923</name>
    <name evidence="3" type="ORF">STYLEM_15987</name>
</gene>
<feature type="region of interest" description="Disordered" evidence="1">
    <location>
        <begin position="137"/>
        <end position="180"/>
    </location>
</feature>
<feature type="compositionally biased region" description="Low complexity" evidence="1">
    <location>
        <begin position="1169"/>
        <end position="1189"/>
    </location>
</feature>
<feature type="region of interest" description="Disordered" evidence="1">
    <location>
        <begin position="567"/>
        <end position="603"/>
    </location>
</feature>
<dbReference type="Gene3D" id="3.30.460.10">
    <property type="entry name" value="Beta Polymerase, domain 2"/>
    <property type="match status" value="1"/>
</dbReference>
<dbReference type="GO" id="GO:1990817">
    <property type="term" value="F:poly(A) RNA polymerase activity"/>
    <property type="evidence" value="ECO:0007669"/>
    <property type="project" value="InterPro"/>
</dbReference>
<feature type="region of interest" description="Disordered" evidence="1">
    <location>
        <begin position="781"/>
        <end position="805"/>
    </location>
</feature>
<dbReference type="InterPro" id="IPR045862">
    <property type="entry name" value="Trf4-like"/>
</dbReference>
<keyword evidence="2" id="KW-1133">Transmembrane helix</keyword>
<feature type="compositionally biased region" description="Low complexity" evidence="1">
    <location>
        <begin position="584"/>
        <end position="600"/>
    </location>
</feature>
<feature type="compositionally biased region" description="Polar residues" evidence="1">
    <location>
        <begin position="1663"/>
        <end position="1719"/>
    </location>
</feature>
<feature type="compositionally biased region" description="Low complexity" evidence="1">
    <location>
        <begin position="1384"/>
        <end position="1418"/>
    </location>
</feature>
<evidence type="ECO:0000313" key="4">
    <source>
        <dbReference type="Proteomes" id="UP000039865"/>
    </source>
</evidence>
<feature type="compositionally biased region" description="Polar residues" evidence="1">
    <location>
        <begin position="1419"/>
        <end position="1428"/>
    </location>
</feature>
<feature type="compositionally biased region" description="Polar residues" evidence="1">
    <location>
        <begin position="639"/>
        <end position="673"/>
    </location>
</feature>
<feature type="region of interest" description="Disordered" evidence="1">
    <location>
        <begin position="616"/>
        <end position="698"/>
    </location>
</feature>
<feature type="compositionally biased region" description="Low complexity" evidence="1">
    <location>
        <begin position="51"/>
        <end position="77"/>
    </location>
</feature>
<accession>A0A078B0J9</accession>
<feature type="region of interest" description="Disordered" evidence="1">
    <location>
        <begin position="1"/>
        <end position="86"/>
    </location>
</feature>
<feature type="transmembrane region" description="Helical" evidence="2">
    <location>
        <begin position="2124"/>
        <end position="2146"/>
    </location>
</feature>
<protein>
    <recommendedName>
        <fullName evidence="5">Polymerase nucleotidyl transferase domain-containing protein</fullName>
    </recommendedName>
</protein>
<feature type="compositionally biased region" description="Low complexity" evidence="1">
    <location>
        <begin position="992"/>
        <end position="1010"/>
    </location>
</feature>
<feature type="compositionally biased region" description="Low complexity" evidence="1">
    <location>
        <begin position="141"/>
        <end position="152"/>
    </location>
</feature>
<feature type="compositionally biased region" description="Basic residues" evidence="1">
    <location>
        <begin position="1216"/>
        <end position="1226"/>
    </location>
</feature>
<dbReference type="GO" id="GO:0003729">
    <property type="term" value="F:mRNA binding"/>
    <property type="evidence" value="ECO:0007669"/>
    <property type="project" value="TreeGrafter"/>
</dbReference>
<dbReference type="GO" id="GO:0043634">
    <property type="term" value="P:polyadenylation-dependent ncRNA catabolic process"/>
    <property type="evidence" value="ECO:0007669"/>
    <property type="project" value="TreeGrafter"/>
</dbReference>
<proteinExistence type="predicted"/>
<keyword evidence="2" id="KW-0472">Membrane</keyword>
<evidence type="ECO:0000256" key="1">
    <source>
        <dbReference type="SAM" id="MobiDB-lite"/>
    </source>
</evidence>
<dbReference type="OrthoDB" id="285216at2759"/>
<dbReference type="SUPFAM" id="SSF81631">
    <property type="entry name" value="PAP/OAS1 substrate-binding domain"/>
    <property type="match status" value="1"/>
</dbReference>
<dbReference type="EMBL" id="CCKQ01015079">
    <property type="protein sequence ID" value="CDW86887.1"/>
    <property type="molecule type" value="Genomic_DNA"/>
</dbReference>
<dbReference type="SUPFAM" id="SSF81301">
    <property type="entry name" value="Nucleotidyltransferase"/>
    <property type="match status" value="1"/>
</dbReference>
<feature type="compositionally biased region" description="Low complexity" evidence="1">
    <location>
        <begin position="1318"/>
        <end position="1353"/>
    </location>
</feature>
<evidence type="ECO:0008006" key="5">
    <source>
        <dbReference type="Google" id="ProtNLM"/>
    </source>
</evidence>
<feature type="compositionally biased region" description="Polar residues" evidence="1">
    <location>
        <begin position="153"/>
        <end position="162"/>
    </location>
</feature>